<evidence type="ECO:0008006" key="4">
    <source>
        <dbReference type="Google" id="ProtNLM"/>
    </source>
</evidence>
<sequence length="194" mass="19453">MSEQQLSPVALRVSVALVALLVVGVAVLGLTARSDPATDAAVPTSTPAATSGATDTGPLALSAVDAPAAASAECAALVGRLPRELPSGDRTLRRLPLADPAPPAAAAWGEGGGEPVVLRCGMPRPADLTPISDLREISGVRWLMVPGDGAVTWFVVDRAVYVALTVPEGSGTGVLQDVSAAVRAALAVRPVRAG</sequence>
<comment type="caution">
    <text evidence="2">The sequence shown here is derived from an EMBL/GenBank/DDBJ whole genome shotgun (WGS) entry which is preliminary data.</text>
</comment>
<accession>A0A1Q8CWK2</accession>
<evidence type="ECO:0000313" key="2">
    <source>
        <dbReference type="EMBL" id="OLF18725.1"/>
    </source>
</evidence>
<protein>
    <recommendedName>
        <fullName evidence="4">DUF3515 domain-containing protein</fullName>
    </recommendedName>
</protein>
<dbReference type="AlphaFoldDB" id="A0A1Q8CWK2"/>
<dbReference type="STRING" id="1912961.BU204_04215"/>
<keyword evidence="1" id="KW-0812">Transmembrane</keyword>
<evidence type="ECO:0000313" key="3">
    <source>
        <dbReference type="Proteomes" id="UP000185596"/>
    </source>
</evidence>
<dbReference type="Pfam" id="PF12028">
    <property type="entry name" value="DUF3515"/>
    <property type="match status" value="1"/>
</dbReference>
<organism evidence="2 3">
    <name type="scientific">Actinophytocola xanthii</name>
    <dbReference type="NCBI Taxonomy" id="1912961"/>
    <lineage>
        <taxon>Bacteria</taxon>
        <taxon>Bacillati</taxon>
        <taxon>Actinomycetota</taxon>
        <taxon>Actinomycetes</taxon>
        <taxon>Pseudonocardiales</taxon>
        <taxon>Pseudonocardiaceae</taxon>
    </lineage>
</organism>
<proteinExistence type="predicted"/>
<dbReference type="Proteomes" id="UP000185596">
    <property type="component" value="Unassembled WGS sequence"/>
</dbReference>
<dbReference type="InterPro" id="IPR021903">
    <property type="entry name" value="DUF3515"/>
</dbReference>
<keyword evidence="3" id="KW-1185">Reference proteome</keyword>
<reference evidence="2 3" key="1">
    <citation type="submission" date="2016-12" db="EMBL/GenBank/DDBJ databases">
        <title>The draft genome sequence of Actinophytocola sp. 11-183.</title>
        <authorList>
            <person name="Wang W."/>
            <person name="Yuan L."/>
        </authorList>
    </citation>
    <scope>NUCLEOTIDE SEQUENCE [LARGE SCALE GENOMIC DNA]</scope>
    <source>
        <strain evidence="2 3">11-183</strain>
    </source>
</reference>
<dbReference type="RefSeq" id="WP_075124209.1">
    <property type="nucleotide sequence ID" value="NZ_MSIE01000005.1"/>
</dbReference>
<keyword evidence="1" id="KW-0472">Membrane</keyword>
<name>A0A1Q8CWK2_9PSEU</name>
<gene>
    <name evidence="2" type="ORF">BU204_04215</name>
</gene>
<dbReference type="OrthoDB" id="4422435at2"/>
<evidence type="ECO:0000256" key="1">
    <source>
        <dbReference type="SAM" id="Phobius"/>
    </source>
</evidence>
<dbReference type="EMBL" id="MSIE01000005">
    <property type="protein sequence ID" value="OLF18725.1"/>
    <property type="molecule type" value="Genomic_DNA"/>
</dbReference>
<feature type="transmembrane region" description="Helical" evidence="1">
    <location>
        <begin position="9"/>
        <end position="30"/>
    </location>
</feature>
<keyword evidence="1" id="KW-1133">Transmembrane helix</keyword>